<reference evidence="2" key="1">
    <citation type="submission" date="2010-08" db="EMBL/GenBank/DDBJ databases">
        <authorList>
            <person name="Weinstock G."/>
            <person name="Sodergren E."/>
            <person name="Clifton S."/>
            <person name="Fulton L."/>
            <person name="Fulton B."/>
            <person name="Courtney L."/>
            <person name="Fronick C."/>
            <person name="Harrison M."/>
            <person name="Strong C."/>
            <person name="Farmer C."/>
            <person name="Delahaunty K."/>
            <person name="Markovic C."/>
            <person name="Hall O."/>
            <person name="Minx P."/>
            <person name="Tomlinson C."/>
            <person name="Mitreva M."/>
            <person name="Hou S."/>
            <person name="Chen J."/>
            <person name="Wollam A."/>
            <person name="Pepin K.H."/>
            <person name="Johnson M."/>
            <person name="Bhonagiri V."/>
            <person name="Zhang X."/>
            <person name="Suruliraj S."/>
            <person name="Warren W."/>
            <person name="Chinwalla A."/>
            <person name="Mardis E.R."/>
            <person name="Wilson R.K."/>
        </authorList>
    </citation>
    <scope>NUCLEOTIDE SEQUENCE [LARGE SCALE GENOMIC DNA]</scope>
    <source>
        <strain evidence="2">HL044PA1</strain>
    </source>
</reference>
<dbReference type="InterPro" id="IPR002173">
    <property type="entry name" value="Carboh/pur_kinase_PfkB_CS"/>
</dbReference>
<evidence type="ECO:0000256" key="1">
    <source>
        <dbReference type="SAM" id="MobiDB-lite"/>
    </source>
</evidence>
<feature type="region of interest" description="Disordered" evidence="1">
    <location>
        <begin position="39"/>
        <end position="64"/>
    </location>
</feature>
<evidence type="ECO:0008006" key="4">
    <source>
        <dbReference type="Google" id="ProtNLM"/>
    </source>
</evidence>
<dbReference type="Proteomes" id="UP000003179">
    <property type="component" value="Unassembled WGS sequence"/>
</dbReference>
<gene>
    <name evidence="2" type="ORF">HMPREF9607_00921</name>
</gene>
<name>A0ABP2K7I0_9ACTN</name>
<evidence type="ECO:0000313" key="3">
    <source>
        <dbReference type="Proteomes" id="UP000003179"/>
    </source>
</evidence>
<organism evidence="2 3">
    <name type="scientific">Cutibacterium modestum HL044PA1</name>
    <dbReference type="NCBI Taxonomy" id="765109"/>
    <lineage>
        <taxon>Bacteria</taxon>
        <taxon>Bacillati</taxon>
        <taxon>Actinomycetota</taxon>
        <taxon>Actinomycetes</taxon>
        <taxon>Propionibacteriales</taxon>
        <taxon>Propionibacteriaceae</taxon>
        <taxon>Cutibacterium</taxon>
        <taxon>Cutibacterium modestum</taxon>
    </lineage>
</organism>
<dbReference type="InterPro" id="IPR029056">
    <property type="entry name" value="Ribokinase-like"/>
</dbReference>
<proteinExistence type="predicted"/>
<dbReference type="SUPFAM" id="SSF53613">
    <property type="entry name" value="Ribokinase-like"/>
    <property type="match status" value="1"/>
</dbReference>
<comment type="caution">
    <text evidence="2">The sequence shown here is derived from an EMBL/GenBank/DDBJ whole genome shotgun (WGS) entry which is preliminary data.</text>
</comment>
<protein>
    <recommendedName>
        <fullName evidence="4">Carbohydrate kinase PfkB domain-containing protein</fullName>
    </recommendedName>
</protein>
<evidence type="ECO:0000313" key="2">
    <source>
        <dbReference type="EMBL" id="EFS92867.1"/>
    </source>
</evidence>
<dbReference type="Gene3D" id="3.40.1190.20">
    <property type="match status" value="1"/>
</dbReference>
<accession>A0ABP2K7I0</accession>
<sequence length="78" mass="8297">MTAHSLEVRVSGEQINVVDTVGAGDSFISAAIDGVDGRVIGSRPPQGSWSGRARGAATSSPHRRDYRLPLRCEPTAHR</sequence>
<dbReference type="EMBL" id="ADZU01000016">
    <property type="protein sequence ID" value="EFS92867.1"/>
    <property type="molecule type" value="Genomic_DNA"/>
</dbReference>
<dbReference type="PROSITE" id="PS00584">
    <property type="entry name" value="PFKB_KINASES_2"/>
    <property type="match status" value="1"/>
</dbReference>
<keyword evidence="3" id="KW-1185">Reference proteome</keyword>